<sequence length="251" mass="27466">MMKKIAVLIPLLVVSGCAGEQVWVNPHKTTQDFYADRAACNSMSQGVSNPQIYSAPTTSNNPFNTGFTQGWNNASAMNAVTASKQIFSDCMMGKGWTLQDKGAVVQTPSQKSGMPQAVSDALKSVPELNYWHETNSPKFAVAIEADEILKKNSGWQKAPLDYRFRRAYEITKAVYGETAGDSEMCVLAQVLAKNGNQSKGALAALRMFPDFIVAENNKKCIEKSRPDDAFIQAIVFKIPDTIPLYEKAGQP</sequence>
<dbReference type="EMBL" id="RJLR01000011">
    <property type="protein sequence ID" value="RNM07970.1"/>
    <property type="molecule type" value="Genomic_DNA"/>
</dbReference>
<name>A0A3N0G7D1_9GAMM</name>
<evidence type="ECO:0000313" key="2">
    <source>
        <dbReference type="EMBL" id="RNM07970.1"/>
    </source>
</evidence>
<dbReference type="Proteomes" id="UP000276061">
    <property type="component" value="Unassembled WGS sequence"/>
</dbReference>
<proteinExistence type="predicted"/>
<dbReference type="AlphaFoldDB" id="A0A3N0G7D1"/>
<organism evidence="2 3">
    <name type="scientific">Dickeya undicola</name>
    <dbReference type="NCBI Taxonomy" id="1577887"/>
    <lineage>
        <taxon>Bacteria</taxon>
        <taxon>Pseudomonadati</taxon>
        <taxon>Pseudomonadota</taxon>
        <taxon>Gammaproteobacteria</taxon>
        <taxon>Enterobacterales</taxon>
        <taxon>Pectobacteriaceae</taxon>
        <taxon>Dickeya</taxon>
    </lineage>
</organism>
<comment type="caution">
    <text evidence="2">The sequence shown here is derived from an EMBL/GenBank/DDBJ whole genome shotgun (WGS) entry which is preliminary data.</text>
</comment>
<protein>
    <submittedName>
        <fullName evidence="2">Uncharacterized protein</fullName>
    </submittedName>
</protein>
<reference evidence="2 3" key="1">
    <citation type="submission" date="2018-11" db="EMBL/GenBank/DDBJ databases">
        <title>Characterization of surface water Dickeya isolates.</title>
        <authorList>
            <person name="Van Gijsegem F."/>
            <person name="Pedron J."/>
        </authorList>
    </citation>
    <scope>NUCLEOTIDE SEQUENCE [LARGE SCALE GENOMIC DNA]</scope>
    <source>
        <strain evidence="2 3">FVG1-MFV-O17</strain>
    </source>
</reference>
<dbReference type="RefSeq" id="WP_123252222.1">
    <property type="nucleotide sequence ID" value="NZ_RJLR01000011.1"/>
</dbReference>
<feature type="signal peptide" evidence="1">
    <location>
        <begin position="1"/>
        <end position="20"/>
    </location>
</feature>
<dbReference type="PROSITE" id="PS51257">
    <property type="entry name" value="PROKAR_LIPOPROTEIN"/>
    <property type="match status" value="1"/>
</dbReference>
<dbReference type="OrthoDB" id="6402410at2"/>
<feature type="chain" id="PRO_5018326972" evidence="1">
    <location>
        <begin position="21"/>
        <end position="251"/>
    </location>
</feature>
<accession>A0A3N0G7D1</accession>
<evidence type="ECO:0000256" key="1">
    <source>
        <dbReference type="SAM" id="SignalP"/>
    </source>
</evidence>
<gene>
    <name evidence="2" type="ORF">EF878_05595</name>
</gene>
<evidence type="ECO:0000313" key="3">
    <source>
        <dbReference type="Proteomes" id="UP000276061"/>
    </source>
</evidence>
<keyword evidence="1" id="KW-0732">Signal</keyword>